<evidence type="ECO:0000256" key="5">
    <source>
        <dbReference type="ARBA" id="ARBA00022525"/>
    </source>
</evidence>
<dbReference type="EMBL" id="ML977312">
    <property type="protein sequence ID" value="KAF2121667.1"/>
    <property type="molecule type" value="Genomic_DNA"/>
</dbReference>
<dbReference type="UniPathway" id="UPA00545">
    <property type="reaction ID" value="UER00823"/>
</dbReference>
<feature type="domain" description="Pectinesterase catalytic" evidence="12">
    <location>
        <begin position="789"/>
        <end position="1073"/>
    </location>
</feature>
<feature type="region of interest" description="Disordered" evidence="10">
    <location>
        <begin position="1114"/>
        <end position="1137"/>
    </location>
</feature>
<feature type="compositionally biased region" description="Low complexity" evidence="10">
    <location>
        <begin position="1114"/>
        <end position="1136"/>
    </location>
</feature>
<feature type="domain" description="Pectinesterase catalytic" evidence="12">
    <location>
        <begin position="432"/>
        <end position="727"/>
    </location>
</feature>
<dbReference type="GO" id="GO:0016829">
    <property type="term" value="F:lyase activity"/>
    <property type="evidence" value="ECO:0007669"/>
    <property type="project" value="UniProtKB-KW"/>
</dbReference>
<dbReference type="PANTHER" id="PTHR31321:SF58">
    <property type="entry name" value="METHYLESTERASE, PUTATIVE-RELATED"/>
    <property type="match status" value="1"/>
</dbReference>
<evidence type="ECO:0000256" key="8">
    <source>
        <dbReference type="ARBA" id="ARBA00023085"/>
    </source>
</evidence>
<evidence type="ECO:0000256" key="1">
    <source>
        <dbReference type="ARBA" id="ARBA00004613"/>
    </source>
</evidence>
<name>A0A6A5ZS32_9PLEO</name>
<comment type="subcellular location">
    <subcellularLocation>
        <location evidence="1">Secreted</location>
    </subcellularLocation>
</comment>
<dbReference type="GO" id="GO:0005576">
    <property type="term" value="C:extracellular region"/>
    <property type="evidence" value="ECO:0007669"/>
    <property type="project" value="UniProtKB-SubCell"/>
</dbReference>
<feature type="chain" id="PRO_5025513485" description="pectinesterase" evidence="11">
    <location>
        <begin position="17"/>
        <end position="1925"/>
    </location>
</feature>
<dbReference type="OrthoDB" id="2019149at2759"/>
<evidence type="ECO:0000256" key="4">
    <source>
        <dbReference type="ARBA" id="ARBA00013229"/>
    </source>
</evidence>
<evidence type="ECO:0000256" key="6">
    <source>
        <dbReference type="ARBA" id="ARBA00022729"/>
    </source>
</evidence>
<comment type="pathway">
    <text evidence="2">Glycan metabolism; pectin degradation; 2-dehydro-3-deoxy-D-gluconate from pectin: step 1/5.</text>
</comment>
<dbReference type="GO" id="GO:0030599">
    <property type="term" value="F:pectinesterase activity"/>
    <property type="evidence" value="ECO:0007669"/>
    <property type="project" value="UniProtKB-EC"/>
</dbReference>
<proteinExistence type="inferred from homology"/>
<keyword evidence="13" id="KW-0456">Lyase</keyword>
<keyword evidence="6 11" id="KW-0732">Signal</keyword>
<comment type="similarity">
    <text evidence="3">Belongs to the pectinesterase family.</text>
</comment>
<dbReference type="InterPro" id="IPR011050">
    <property type="entry name" value="Pectin_lyase_fold/virulence"/>
</dbReference>
<evidence type="ECO:0000256" key="7">
    <source>
        <dbReference type="ARBA" id="ARBA00022801"/>
    </source>
</evidence>
<dbReference type="InterPro" id="IPR012334">
    <property type="entry name" value="Pectin_lyas_fold"/>
</dbReference>
<dbReference type="EC" id="3.1.1.11" evidence="4"/>
<feature type="domain" description="Pectinesterase catalytic" evidence="12">
    <location>
        <begin position="1155"/>
        <end position="1443"/>
    </location>
</feature>
<evidence type="ECO:0000256" key="10">
    <source>
        <dbReference type="SAM" id="MobiDB-lite"/>
    </source>
</evidence>
<protein>
    <recommendedName>
        <fullName evidence="4">pectinesterase</fullName>
        <ecNumber evidence="4">3.1.1.11</ecNumber>
    </recommendedName>
</protein>
<dbReference type="InterPro" id="IPR000070">
    <property type="entry name" value="Pectinesterase_cat"/>
</dbReference>
<keyword evidence="14" id="KW-1185">Reference proteome</keyword>
<evidence type="ECO:0000313" key="13">
    <source>
        <dbReference type="EMBL" id="KAF2121667.1"/>
    </source>
</evidence>
<dbReference type="SUPFAM" id="SSF51126">
    <property type="entry name" value="Pectin lyase-like"/>
    <property type="match status" value="4"/>
</dbReference>
<keyword evidence="8" id="KW-0063">Aspartyl esterase</keyword>
<evidence type="ECO:0000256" key="11">
    <source>
        <dbReference type="SAM" id="SignalP"/>
    </source>
</evidence>
<reference evidence="13" key="1">
    <citation type="journal article" date="2020" name="Stud. Mycol.">
        <title>101 Dothideomycetes genomes: a test case for predicting lifestyles and emergence of pathogens.</title>
        <authorList>
            <person name="Haridas S."/>
            <person name="Albert R."/>
            <person name="Binder M."/>
            <person name="Bloem J."/>
            <person name="Labutti K."/>
            <person name="Salamov A."/>
            <person name="Andreopoulos B."/>
            <person name="Baker S."/>
            <person name="Barry K."/>
            <person name="Bills G."/>
            <person name="Bluhm B."/>
            <person name="Cannon C."/>
            <person name="Castanera R."/>
            <person name="Culley D."/>
            <person name="Daum C."/>
            <person name="Ezra D."/>
            <person name="Gonzalez J."/>
            <person name="Henrissat B."/>
            <person name="Kuo A."/>
            <person name="Liang C."/>
            <person name="Lipzen A."/>
            <person name="Lutzoni F."/>
            <person name="Magnuson J."/>
            <person name="Mondo S."/>
            <person name="Nolan M."/>
            <person name="Ohm R."/>
            <person name="Pangilinan J."/>
            <person name="Park H.-J."/>
            <person name="Ramirez L."/>
            <person name="Alfaro M."/>
            <person name="Sun H."/>
            <person name="Tritt A."/>
            <person name="Yoshinaga Y."/>
            <person name="Zwiers L.-H."/>
            <person name="Turgeon B."/>
            <person name="Goodwin S."/>
            <person name="Spatafora J."/>
            <person name="Crous P."/>
            <person name="Grigoriev I."/>
        </authorList>
    </citation>
    <scope>NUCLEOTIDE SEQUENCE</scope>
    <source>
        <strain evidence="13">CBS 627.86</strain>
    </source>
</reference>
<dbReference type="GO" id="GO:0045490">
    <property type="term" value="P:pectin catabolic process"/>
    <property type="evidence" value="ECO:0007669"/>
    <property type="project" value="UniProtKB-UniPathway"/>
</dbReference>
<evidence type="ECO:0000256" key="9">
    <source>
        <dbReference type="ARBA" id="ARBA00047928"/>
    </source>
</evidence>
<dbReference type="Gene3D" id="2.160.20.10">
    <property type="entry name" value="Single-stranded right-handed beta-helix, Pectin lyase-like"/>
    <property type="match status" value="4"/>
</dbReference>
<dbReference type="FunFam" id="2.160.20.10:FF:000014">
    <property type="entry name" value="Pectinesterase"/>
    <property type="match status" value="3"/>
</dbReference>
<evidence type="ECO:0000256" key="3">
    <source>
        <dbReference type="ARBA" id="ARBA00008891"/>
    </source>
</evidence>
<feature type="signal peptide" evidence="11">
    <location>
        <begin position="1"/>
        <end position="16"/>
    </location>
</feature>
<feature type="domain" description="Pectinesterase catalytic" evidence="12">
    <location>
        <begin position="55"/>
        <end position="331"/>
    </location>
</feature>
<evidence type="ECO:0000259" key="12">
    <source>
        <dbReference type="Pfam" id="PF01095"/>
    </source>
</evidence>
<keyword evidence="5" id="KW-0964">Secreted</keyword>
<dbReference type="Pfam" id="PF01095">
    <property type="entry name" value="Pectinesterase"/>
    <property type="match status" value="4"/>
</dbReference>
<dbReference type="GO" id="GO:0042545">
    <property type="term" value="P:cell wall modification"/>
    <property type="evidence" value="ECO:0007669"/>
    <property type="project" value="InterPro"/>
</dbReference>
<dbReference type="PANTHER" id="PTHR31321">
    <property type="entry name" value="ACYL-COA THIOESTER HYDROLASE YBHC-RELATED"/>
    <property type="match status" value="1"/>
</dbReference>
<evidence type="ECO:0000313" key="14">
    <source>
        <dbReference type="Proteomes" id="UP000799770"/>
    </source>
</evidence>
<evidence type="ECO:0000256" key="2">
    <source>
        <dbReference type="ARBA" id="ARBA00005184"/>
    </source>
</evidence>
<keyword evidence="7" id="KW-0378">Hydrolase</keyword>
<gene>
    <name evidence="13" type="ORF">BDV96DRAFT_594842</name>
</gene>
<sequence>MRPWLPFSALAALAVAQSNTATTTNTPLSSVDSTSITAASSATSSTSTSASKSTITVAADGSGQFSVISAALSYAQNSGYPTVLVKAATYTEALVVQATQAVTVVGETNGSKSYSSNQVTIVNSGTPLTIGLNSVQGISWYNINFVNTGTSTTAKAYAVSLRGTKNAFYNCQMISAGVQPVYSTLGITLIANSYIEGYDKVLTGYLGMYIYNTAITALGSSAILLYNQGYQVGTTFYNSTVVFDTCSLQAKSGTGNTNVYLAAPWGAGSQGIWRGTSMGSFIAPAGIHPSANSADYYGEFANTGAGSYTANSNKRSAYDYALSASQMSSWLIDQVFGNSFSGYSTFSTDWIDADVLASIKSADADQVSSSGTSSVTSSVLSTTVSASGSSSVSSSVSSLASVTTSASATLSSSSGTSTSSASTASGTYVVSTSPAAGEYSNVTAAIAALPNDGQTKTILIRAGTYSEQISITRTGKVILRGDTDFPNDYTKNTVTISFSNGQLTSAGKDEVTPVIYAKKNDNTGLALYNINFQNTYPQTKNTAALAADFYGNNMAAYGCSFVGFQDTLLANKGKQVFSNSYIEGSIDFIWGFSTAYFHQCYIATNTAGACIAAQSRTDASTAGGYVFDSCYVTYTSSYGSTFGQSYLGRPYSNFSIAVYMNSYIDKHINSAGWSVWQTSNPQTSNVLFGEFNNTGPGSWTSSTTRATFATNLTDSQAASYSLSSWIGDTTWLDMDAYNYVPSYSFPTTSTTNPTATTSATVTSVSTTATGNAIWAHPTSGTTPPAGAVLVSAQGTVSGSFSNLTAALASLPSDSSVQSVFIYPGTYTEQVPSVNRAGPVMIIGYQGGNPGQSYSGNQVTITFARGLSVSPLPTGHSDAETATFSTASNKIALYNINIVNSDNLDGAESSYVTLAGSIYGTQIAFYGCYFNGWQDTLLTGSTAGYHYYESSYIGGAIDFIWGYSKAYFKGCTIGAKRASSAMTAQSRASSTAIGGYIFDQCLFTTAPDATVDLTQKVYLGRPYSQYALVVVKNSYLDSLINPSGWKIWSATDPRTGYITFAEFNNSGPGNWENNNASRTAFGYATLLSSDSYSLSSVMDSTSWIDLTYFDSITTPQPSSVSTPGSTSNTTTPVNGSSVYDGITPPAGAYIVSKTSIEGMTTYSYIQDALNALPTSSKVTPTVFIYPGVYTEQLVVNRSGTTIFRGYSNATDDYSQNQVTITYNAGVDTQGDQSNSDSATVYATGNYFQAYNINFDNTYGQQKNIASLGFAVKSSKYASLYACRVTGNQDTLLINGYLFAFKSLIVGSIDFIWGSGSAYFLSSTISPDTDDINITADKRTTNTTQAGFVFDQCKITPYTGTGAMSKISLGRPWNNFARVAYINSYLDSCVEAAGWEQWSSSSPQTDGVLFGEYCNSGPGAATGSRANFSTQLTDASVAQFQLTTFFPITSWINFTYVDVTPFVAGTCSNPVTASTSFAMSSTSSVPLSTTLSTLMSLTSSSSSSVPLTTLYTTKTVTDKETLITSSTLSDVMITSTVYATNDVGSTITPAPVTKTTTAKATTTTSSTIVEVDVTSISTTVVTQDNGLTITPDPVYKTSTLTSTTIISAETTKAGKTSTVQGTVTITTVKTVTPAATTSTIDAGQTITSTISVTPKPSTLTSSTTTTISGSTTTVTSKSASTIYISQTSLKTTTKKVTTTLSCIPTAAAKAKRDILAPRAASLTTVTQYTTFLTYVKTSTVSIPGSTYSSTITVPTTIGSTTTLKPATTTVTATSFKIVTSVYTQPGSTFTSTTTSTQTVGKTTTLKASTSTITSTVGITSTSYKTITAPTATVSSFKTSSVASTTTLPRQTVLVTKSADETVKTTTTLPQTTSTVVKTVTSSEKGVTITVPKAEVTKTTTVKSTVTAFSTAVKTTVWRSPRSRVYDI</sequence>
<dbReference type="Proteomes" id="UP000799770">
    <property type="component" value="Unassembled WGS sequence"/>
</dbReference>
<accession>A0A6A5ZS32</accession>
<organism evidence="13 14">
    <name type="scientific">Lophiotrema nucula</name>
    <dbReference type="NCBI Taxonomy" id="690887"/>
    <lineage>
        <taxon>Eukaryota</taxon>
        <taxon>Fungi</taxon>
        <taxon>Dikarya</taxon>
        <taxon>Ascomycota</taxon>
        <taxon>Pezizomycotina</taxon>
        <taxon>Dothideomycetes</taxon>
        <taxon>Pleosporomycetidae</taxon>
        <taxon>Pleosporales</taxon>
        <taxon>Lophiotremataceae</taxon>
        <taxon>Lophiotrema</taxon>
    </lineage>
</organism>
<comment type="catalytic activity">
    <reaction evidence="9">
        <text>[(1-&gt;4)-alpha-D-galacturonosyl methyl ester](n) + n H2O = [(1-&gt;4)-alpha-D-galacturonosyl](n) + n methanol + n H(+)</text>
        <dbReference type="Rhea" id="RHEA:22380"/>
        <dbReference type="Rhea" id="RHEA-COMP:14570"/>
        <dbReference type="Rhea" id="RHEA-COMP:14573"/>
        <dbReference type="ChEBI" id="CHEBI:15377"/>
        <dbReference type="ChEBI" id="CHEBI:15378"/>
        <dbReference type="ChEBI" id="CHEBI:17790"/>
        <dbReference type="ChEBI" id="CHEBI:140522"/>
        <dbReference type="ChEBI" id="CHEBI:140523"/>
        <dbReference type="EC" id="3.1.1.11"/>
    </reaction>
</comment>